<protein>
    <submittedName>
        <fullName evidence="3">Uncharacterized protein</fullName>
    </submittedName>
</protein>
<dbReference type="Proteomes" id="UP000001568">
    <property type="component" value="Chromosome 10"/>
</dbReference>
<dbReference type="RefSeq" id="XP_001420213.1">
    <property type="nucleotide sequence ID" value="XM_001420176.1"/>
</dbReference>
<dbReference type="AlphaFoldDB" id="A4S459"/>
<feature type="compositionally biased region" description="Basic residues" evidence="2">
    <location>
        <begin position="107"/>
        <end position="121"/>
    </location>
</feature>
<feature type="region of interest" description="Disordered" evidence="2">
    <location>
        <begin position="90"/>
        <end position="192"/>
    </location>
</feature>
<accession>A4S459</accession>
<feature type="region of interest" description="Disordered" evidence="2">
    <location>
        <begin position="1"/>
        <end position="77"/>
    </location>
</feature>
<evidence type="ECO:0000256" key="2">
    <source>
        <dbReference type="SAM" id="MobiDB-lite"/>
    </source>
</evidence>
<gene>
    <name evidence="3" type="ORF">OSTLU_26296</name>
</gene>
<feature type="coiled-coil region" evidence="1">
    <location>
        <begin position="199"/>
        <end position="240"/>
    </location>
</feature>
<evidence type="ECO:0000313" key="3">
    <source>
        <dbReference type="EMBL" id="ABO98506.1"/>
    </source>
</evidence>
<dbReference type="GeneID" id="5004186"/>
<keyword evidence="4" id="KW-1185">Reference proteome</keyword>
<feature type="compositionally biased region" description="Low complexity" evidence="2">
    <location>
        <begin position="96"/>
        <end position="106"/>
    </location>
</feature>
<feature type="compositionally biased region" description="Basic and acidic residues" evidence="2">
    <location>
        <begin position="14"/>
        <end position="24"/>
    </location>
</feature>
<proteinExistence type="predicted"/>
<dbReference type="OrthoDB" id="10643523at2759"/>
<dbReference type="OMA" id="KENQMRV"/>
<reference evidence="3 4" key="1">
    <citation type="journal article" date="2007" name="Proc. Natl. Acad. Sci. U.S.A.">
        <title>The tiny eukaryote Ostreococcus provides genomic insights into the paradox of plankton speciation.</title>
        <authorList>
            <person name="Palenik B."/>
            <person name="Grimwood J."/>
            <person name="Aerts A."/>
            <person name="Rouze P."/>
            <person name="Salamov A."/>
            <person name="Putnam N."/>
            <person name="Dupont C."/>
            <person name="Jorgensen R."/>
            <person name="Derelle E."/>
            <person name="Rombauts S."/>
            <person name="Zhou K."/>
            <person name="Otillar R."/>
            <person name="Merchant S.S."/>
            <person name="Podell S."/>
            <person name="Gaasterland T."/>
            <person name="Napoli C."/>
            <person name="Gendler K."/>
            <person name="Manuell A."/>
            <person name="Tai V."/>
            <person name="Vallon O."/>
            <person name="Piganeau G."/>
            <person name="Jancek S."/>
            <person name="Heijde M."/>
            <person name="Jabbari K."/>
            <person name="Bowler C."/>
            <person name="Lohr M."/>
            <person name="Robbens S."/>
            <person name="Werner G."/>
            <person name="Dubchak I."/>
            <person name="Pazour G.J."/>
            <person name="Ren Q."/>
            <person name="Paulsen I."/>
            <person name="Delwiche C."/>
            <person name="Schmutz J."/>
            <person name="Rokhsar D."/>
            <person name="Van de Peer Y."/>
            <person name="Moreau H."/>
            <person name="Grigoriev I.V."/>
        </authorList>
    </citation>
    <scope>NUCLEOTIDE SEQUENCE [LARGE SCALE GENOMIC DNA]</scope>
    <source>
        <strain evidence="3 4">CCE9901</strain>
    </source>
</reference>
<name>A4S459_OSTLU</name>
<evidence type="ECO:0000256" key="1">
    <source>
        <dbReference type="SAM" id="Coils"/>
    </source>
</evidence>
<dbReference type="HOGENOM" id="CLU_901356_0_0_1"/>
<dbReference type="EMBL" id="CP000590">
    <property type="protein sequence ID" value="ABO98506.1"/>
    <property type="molecule type" value="Genomic_DNA"/>
</dbReference>
<dbReference type="Gramene" id="ABO98506">
    <property type="protein sequence ID" value="ABO98506"/>
    <property type="gene ID" value="OSTLU_26296"/>
</dbReference>
<sequence>MSRAAAGRLASFDARARANDDSGDAHAWLSEDEGDASDDGRRGRSTKRLNRRDALGAVYAGRSASRHSEYEAENEAIEITRAELEKLREKIDQARSEAGYSSSSARSSRRGSRASSRHSSRGPRGGSMLASTESVDPDFADERSTQDGSSVNVGVNGLLNALGGETPKIWDDEDLDDEATKKRQGAHHIGSAVVPQKVVEKYDKARKDYEAALKAKKDKKDRLRREAAEAAAAAKKENASSSVDALAKEFQRAISFSHEDDQRKVRQRMDYKNTAVYRKKAARLANAKKPPATFFERLSGALFGCCMHR</sequence>
<keyword evidence="1" id="KW-0175">Coiled coil</keyword>
<feature type="compositionally biased region" description="Low complexity" evidence="2">
    <location>
        <begin position="148"/>
        <end position="164"/>
    </location>
</feature>
<dbReference type="KEGG" id="olu:OSTLU_26296"/>
<evidence type="ECO:0000313" key="4">
    <source>
        <dbReference type="Proteomes" id="UP000001568"/>
    </source>
</evidence>
<organism evidence="3 4">
    <name type="scientific">Ostreococcus lucimarinus (strain CCE9901)</name>
    <dbReference type="NCBI Taxonomy" id="436017"/>
    <lineage>
        <taxon>Eukaryota</taxon>
        <taxon>Viridiplantae</taxon>
        <taxon>Chlorophyta</taxon>
        <taxon>Mamiellophyceae</taxon>
        <taxon>Mamiellales</taxon>
        <taxon>Bathycoccaceae</taxon>
        <taxon>Ostreococcus</taxon>
    </lineage>
</organism>